<evidence type="ECO:0000313" key="2">
    <source>
        <dbReference type="Proteomes" id="UP000828390"/>
    </source>
</evidence>
<sequence>MLMVYRITNDSIDIQPVRFFHHLTLCGHGDGHRFLVPFCRADVLKYSFFSSAIKLWNELKLQQTTAVSLEAFKRGLADTPKTKTELFLFVFNTHFTLRTTPLYKHPCTEMHHRGLMCSIGRRRTTRRRRRG</sequence>
<dbReference type="EMBL" id="JAIWYP010000011">
    <property type="protein sequence ID" value="KAH3738146.1"/>
    <property type="molecule type" value="Genomic_DNA"/>
</dbReference>
<reference evidence="1" key="2">
    <citation type="submission" date="2020-11" db="EMBL/GenBank/DDBJ databases">
        <authorList>
            <person name="McCartney M.A."/>
            <person name="Auch B."/>
            <person name="Kono T."/>
            <person name="Mallez S."/>
            <person name="Becker A."/>
            <person name="Gohl D.M."/>
            <person name="Silverstein K.A.T."/>
            <person name="Koren S."/>
            <person name="Bechman K.B."/>
            <person name="Herman A."/>
            <person name="Abrahante J.E."/>
            <person name="Garbe J."/>
        </authorList>
    </citation>
    <scope>NUCLEOTIDE SEQUENCE</scope>
    <source>
        <strain evidence="1">Duluth1</strain>
        <tissue evidence="1">Whole animal</tissue>
    </source>
</reference>
<gene>
    <name evidence="1" type="ORF">DPMN_044774</name>
</gene>
<accession>A0A9D4I0S3</accession>
<name>A0A9D4I0S3_DREPO</name>
<reference evidence="1" key="1">
    <citation type="journal article" date="2019" name="bioRxiv">
        <title>The Genome of the Zebra Mussel, Dreissena polymorpha: A Resource for Invasive Species Research.</title>
        <authorList>
            <person name="McCartney M.A."/>
            <person name="Auch B."/>
            <person name="Kono T."/>
            <person name="Mallez S."/>
            <person name="Zhang Y."/>
            <person name="Obille A."/>
            <person name="Becker A."/>
            <person name="Abrahante J.E."/>
            <person name="Garbe J."/>
            <person name="Badalamenti J.P."/>
            <person name="Herman A."/>
            <person name="Mangelson H."/>
            <person name="Liachko I."/>
            <person name="Sullivan S."/>
            <person name="Sone E.D."/>
            <person name="Koren S."/>
            <person name="Silverstein K.A.T."/>
            <person name="Beckman K.B."/>
            <person name="Gohl D.M."/>
        </authorList>
    </citation>
    <scope>NUCLEOTIDE SEQUENCE</scope>
    <source>
        <strain evidence="1">Duluth1</strain>
        <tissue evidence="1">Whole animal</tissue>
    </source>
</reference>
<dbReference type="Proteomes" id="UP000828390">
    <property type="component" value="Unassembled WGS sequence"/>
</dbReference>
<evidence type="ECO:0000313" key="1">
    <source>
        <dbReference type="EMBL" id="KAH3738146.1"/>
    </source>
</evidence>
<protein>
    <submittedName>
        <fullName evidence="1">Uncharacterized protein</fullName>
    </submittedName>
</protein>
<keyword evidence="2" id="KW-1185">Reference proteome</keyword>
<organism evidence="1 2">
    <name type="scientific">Dreissena polymorpha</name>
    <name type="common">Zebra mussel</name>
    <name type="synonym">Mytilus polymorpha</name>
    <dbReference type="NCBI Taxonomy" id="45954"/>
    <lineage>
        <taxon>Eukaryota</taxon>
        <taxon>Metazoa</taxon>
        <taxon>Spiralia</taxon>
        <taxon>Lophotrochozoa</taxon>
        <taxon>Mollusca</taxon>
        <taxon>Bivalvia</taxon>
        <taxon>Autobranchia</taxon>
        <taxon>Heteroconchia</taxon>
        <taxon>Euheterodonta</taxon>
        <taxon>Imparidentia</taxon>
        <taxon>Neoheterodontei</taxon>
        <taxon>Myida</taxon>
        <taxon>Dreissenoidea</taxon>
        <taxon>Dreissenidae</taxon>
        <taxon>Dreissena</taxon>
    </lineage>
</organism>
<proteinExistence type="predicted"/>
<comment type="caution">
    <text evidence="1">The sequence shown here is derived from an EMBL/GenBank/DDBJ whole genome shotgun (WGS) entry which is preliminary data.</text>
</comment>
<dbReference type="AlphaFoldDB" id="A0A9D4I0S3"/>